<dbReference type="PANTHER" id="PTHR37292:SF2">
    <property type="entry name" value="DUF262 DOMAIN-CONTAINING PROTEIN"/>
    <property type="match status" value="1"/>
</dbReference>
<gene>
    <name evidence="2" type="ORF">SAMN05660865_00623</name>
</gene>
<feature type="domain" description="GmrSD restriction endonucleases N-terminal" evidence="1">
    <location>
        <begin position="12"/>
        <end position="252"/>
    </location>
</feature>
<keyword evidence="3" id="KW-1185">Reference proteome</keyword>
<dbReference type="Pfam" id="PF03235">
    <property type="entry name" value="GmrSD_N"/>
    <property type="match status" value="1"/>
</dbReference>
<dbReference type="PANTHER" id="PTHR37292">
    <property type="entry name" value="VNG6097C"/>
    <property type="match status" value="1"/>
</dbReference>
<evidence type="ECO:0000259" key="1">
    <source>
        <dbReference type="Pfam" id="PF03235"/>
    </source>
</evidence>
<reference evidence="3" key="1">
    <citation type="submission" date="2016-10" db="EMBL/GenBank/DDBJ databases">
        <authorList>
            <person name="Varghese N."/>
            <person name="Submissions S."/>
        </authorList>
    </citation>
    <scope>NUCLEOTIDE SEQUENCE [LARGE SCALE GENOMIC DNA]</scope>
    <source>
        <strain evidence="3">DSM 5463</strain>
    </source>
</reference>
<proteinExistence type="predicted"/>
<protein>
    <submittedName>
        <fullName evidence="2">Uncharacterized conserved protein, contains ParB-like and HNH nuclease domains</fullName>
    </submittedName>
</protein>
<evidence type="ECO:0000313" key="2">
    <source>
        <dbReference type="EMBL" id="SEF61344.1"/>
    </source>
</evidence>
<dbReference type="RefSeq" id="WP_103895625.1">
    <property type="nucleotide sequence ID" value="NZ_FNUK01000005.1"/>
</dbReference>
<accession>A0A1H5TF16</accession>
<name>A0A1H5TF16_9CLOT</name>
<dbReference type="OrthoDB" id="9798761at2"/>
<dbReference type="AlphaFoldDB" id="A0A1H5TF16"/>
<dbReference type="EMBL" id="FNUK01000005">
    <property type="protein sequence ID" value="SEF61344.1"/>
    <property type="molecule type" value="Genomic_DNA"/>
</dbReference>
<dbReference type="InterPro" id="IPR004919">
    <property type="entry name" value="GmrSD_N"/>
</dbReference>
<evidence type="ECO:0000313" key="3">
    <source>
        <dbReference type="Proteomes" id="UP000242850"/>
    </source>
</evidence>
<organism evidence="2 3">
    <name type="scientific">Caloramator fervidus</name>
    <dbReference type="NCBI Taxonomy" id="29344"/>
    <lineage>
        <taxon>Bacteria</taxon>
        <taxon>Bacillati</taxon>
        <taxon>Bacillota</taxon>
        <taxon>Clostridia</taxon>
        <taxon>Eubacteriales</taxon>
        <taxon>Clostridiaceae</taxon>
        <taxon>Caloramator</taxon>
    </lineage>
</organism>
<dbReference type="Proteomes" id="UP000242850">
    <property type="component" value="Unassembled WGS sequence"/>
</dbReference>
<sequence>MSFQTPITIYDAIKNISSRKYLLPAIQREFVWSEEQIERLFDSIMRGYPIGSFLFWKVSKESVKKYQFYEFICHHHQGKTHNQKAVLLGDEEIISVLDGQQRLTSLYIALKGSYASKVPYRRWNDPAAFPKKYLYLNLLKEADDEDLNYDFRFLTEEDAKKRDENTFWFKVGDILNFDPQDPSQINDYLIENQLATNKFASKTLFRLSDVIFKRPIINYYLEEDQELDKVLNVFIRVNSGGTQLSYSDLLLSIATAQWDEKDAREEIINFVDEINSVGRGFSFNKDFVLKTCLVLCDFNDIRFKVDNFNKQNMSVIQDNWDKIKESIRTTVELINTFGFDYQTLTSNNAIIPIAYYLYKKDLRNNFVTSVNFRGERDKIKKWLHIVLLKQTFGGNSDYILSIIRDIIRQNLNGFPVEIMKQRLKGTSKSLDFGDEEIENLLEYEYGKKYTFSVLALLYPTLDYNNLFHQDHIHPKSFFTSREKLLKLGVKPEDIDFCLENYNKIPNLQLLEGNINMSKSAKPFIEWLDENYKNYNAKNQYKELHYLTGLDLSIVNFKEFFCKRREMMKNRLRQILVS</sequence>